<dbReference type="SUPFAM" id="SSF52540">
    <property type="entry name" value="P-loop containing nucleoside triphosphate hydrolases"/>
    <property type="match status" value="1"/>
</dbReference>
<keyword evidence="4" id="KW-1185">Reference proteome</keyword>
<feature type="binding site" evidence="1">
    <location>
        <begin position="98"/>
        <end position="105"/>
    </location>
    <ligand>
        <name>ATP</name>
        <dbReference type="ChEBI" id="CHEBI:30616"/>
    </ligand>
</feature>
<dbReference type="GO" id="GO:0007018">
    <property type="term" value="P:microtubule-based movement"/>
    <property type="evidence" value="ECO:0007669"/>
    <property type="project" value="InterPro"/>
</dbReference>
<dbReference type="InterPro" id="IPR027640">
    <property type="entry name" value="Kinesin-like_fam"/>
</dbReference>
<dbReference type="GO" id="GO:0016887">
    <property type="term" value="F:ATP hydrolysis activity"/>
    <property type="evidence" value="ECO:0007669"/>
    <property type="project" value="TreeGrafter"/>
</dbReference>
<organism evidence="4">
    <name type="scientific">Perkinsus marinus (strain ATCC 50983 / TXsc)</name>
    <dbReference type="NCBI Taxonomy" id="423536"/>
    <lineage>
        <taxon>Eukaryota</taxon>
        <taxon>Sar</taxon>
        <taxon>Alveolata</taxon>
        <taxon>Perkinsozoa</taxon>
        <taxon>Perkinsea</taxon>
        <taxon>Perkinsida</taxon>
        <taxon>Perkinsidae</taxon>
        <taxon>Perkinsus</taxon>
    </lineage>
</organism>
<dbReference type="GO" id="GO:0005871">
    <property type="term" value="C:kinesin complex"/>
    <property type="evidence" value="ECO:0007669"/>
    <property type="project" value="TreeGrafter"/>
</dbReference>
<dbReference type="GO" id="GO:0008017">
    <property type="term" value="F:microtubule binding"/>
    <property type="evidence" value="ECO:0007669"/>
    <property type="project" value="InterPro"/>
</dbReference>
<evidence type="ECO:0000259" key="2">
    <source>
        <dbReference type="PROSITE" id="PS50067"/>
    </source>
</evidence>
<keyword evidence="1" id="KW-0067">ATP-binding</keyword>
<protein>
    <submittedName>
        <fullName evidence="3">Kinesin heavy chain isoform 5C, putative</fullName>
    </submittedName>
</protein>
<name>C5LY87_PERM5</name>
<dbReference type="RefSeq" id="XP_002765700.1">
    <property type="nucleotide sequence ID" value="XM_002765654.1"/>
</dbReference>
<gene>
    <name evidence="3" type="ORF">Pmar_PMAR013767</name>
</gene>
<evidence type="ECO:0000256" key="1">
    <source>
        <dbReference type="PROSITE-ProRule" id="PRU00283"/>
    </source>
</evidence>
<dbReference type="InParanoid" id="C5LY87"/>
<dbReference type="GeneID" id="9040893"/>
<dbReference type="SMART" id="SM00129">
    <property type="entry name" value="KISc"/>
    <property type="match status" value="1"/>
</dbReference>
<dbReference type="InterPro" id="IPR027417">
    <property type="entry name" value="P-loop_NTPase"/>
</dbReference>
<keyword evidence="1" id="KW-0505">Motor protein</keyword>
<dbReference type="GO" id="GO:0005874">
    <property type="term" value="C:microtubule"/>
    <property type="evidence" value="ECO:0007669"/>
    <property type="project" value="TreeGrafter"/>
</dbReference>
<dbReference type="InterPro" id="IPR036961">
    <property type="entry name" value="Kinesin_motor_dom_sf"/>
</dbReference>
<dbReference type="AlphaFoldDB" id="C5LY87"/>
<comment type="similarity">
    <text evidence="1">Belongs to the TRAFAC class myosin-kinesin ATPase superfamily. Kinesin family.</text>
</comment>
<dbReference type="GO" id="GO:0003777">
    <property type="term" value="F:microtubule motor activity"/>
    <property type="evidence" value="ECO:0007669"/>
    <property type="project" value="InterPro"/>
</dbReference>
<keyword evidence="1" id="KW-0547">Nucleotide-binding</keyword>
<evidence type="ECO:0000313" key="4">
    <source>
        <dbReference type="Proteomes" id="UP000007800"/>
    </source>
</evidence>
<dbReference type="InterPro" id="IPR001752">
    <property type="entry name" value="Kinesin_motor_dom"/>
</dbReference>
<dbReference type="PROSITE" id="PS50067">
    <property type="entry name" value="KINESIN_MOTOR_2"/>
    <property type="match status" value="1"/>
</dbReference>
<dbReference type="Pfam" id="PF00225">
    <property type="entry name" value="Kinesin"/>
    <property type="match status" value="1"/>
</dbReference>
<feature type="domain" description="Kinesin motor" evidence="2">
    <location>
        <begin position="1"/>
        <end position="226"/>
    </location>
</feature>
<dbReference type="PRINTS" id="PR00380">
    <property type="entry name" value="KINESINHEAVY"/>
</dbReference>
<dbReference type="GO" id="GO:0005524">
    <property type="term" value="F:ATP binding"/>
    <property type="evidence" value="ECO:0007669"/>
    <property type="project" value="UniProtKB-UniRule"/>
</dbReference>
<evidence type="ECO:0000313" key="3">
    <source>
        <dbReference type="EMBL" id="EEQ98417.1"/>
    </source>
</evidence>
<dbReference type="PANTHER" id="PTHR24115">
    <property type="entry name" value="KINESIN-RELATED"/>
    <property type="match status" value="1"/>
</dbReference>
<accession>C5LY87</accession>
<dbReference type="EMBL" id="GG686772">
    <property type="protein sequence ID" value="EEQ98417.1"/>
    <property type="molecule type" value="Genomic_DNA"/>
</dbReference>
<reference evidence="3 4" key="1">
    <citation type="submission" date="2008-07" db="EMBL/GenBank/DDBJ databases">
        <authorList>
            <person name="El-Sayed N."/>
            <person name="Caler E."/>
            <person name="Inman J."/>
            <person name="Amedeo P."/>
            <person name="Hass B."/>
            <person name="Wortman J."/>
        </authorList>
    </citation>
    <scope>NUCLEOTIDE SEQUENCE [LARGE SCALE GENOMIC DNA]</scope>
    <source>
        <strain evidence="4">ATCC 50983 / TXsc</strain>
    </source>
</reference>
<sequence>MTRPGDTESPAGYGRSCKAVSFCIIHPNCKGRILPSASGKSVLIDNSTIGGDVIFDSVIKGGKPQNELFEMICKPFLKDLLAETPDSDNKGLLVLAAGPSGAGKTFCVTGGATKFSDRGLIPRTLTFLFDHKPSSMRIEISFYEIYKEEVVDLLSPRVKISHSEDLTRMLVDDESAAYQALFTGDSNRHFEKMPQNTEASRGHAVFEILVNGYYKVPDGGLMLGTA</sequence>
<proteinExistence type="inferred from homology"/>
<dbReference type="Gene3D" id="3.40.850.10">
    <property type="entry name" value="Kinesin motor domain"/>
    <property type="match status" value="1"/>
</dbReference>
<dbReference type="Proteomes" id="UP000007800">
    <property type="component" value="Unassembled WGS sequence"/>
</dbReference>
<dbReference type="OrthoDB" id="448453at2759"/>